<proteinExistence type="predicted"/>
<reference evidence="1 2" key="1">
    <citation type="journal article" date="2019" name="Emerg. Microbes Infect.">
        <title>Comprehensive subspecies identification of 175 nontuberculous mycobacteria species based on 7547 genomic profiles.</title>
        <authorList>
            <person name="Matsumoto Y."/>
            <person name="Kinjo T."/>
            <person name="Motooka D."/>
            <person name="Nabeya D."/>
            <person name="Jung N."/>
            <person name="Uechi K."/>
            <person name="Horii T."/>
            <person name="Iida T."/>
            <person name="Fujita J."/>
            <person name="Nakamura S."/>
        </authorList>
    </citation>
    <scope>NUCLEOTIDE SEQUENCE [LARGE SCALE GENOMIC DNA]</scope>
    <source>
        <strain evidence="1 2">JCM 30275</strain>
    </source>
</reference>
<evidence type="ECO:0000313" key="1">
    <source>
        <dbReference type="EMBL" id="BBZ78888.1"/>
    </source>
</evidence>
<accession>A0A6N4WEE1</accession>
<protein>
    <submittedName>
        <fullName evidence="1">Uncharacterized protein</fullName>
    </submittedName>
</protein>
<sequence>MLTTVTVAPGATVSGGPNRMPEIVMVGPVAAAAVEPADVAEDAGSVEVVVLPDEQAVTKSSRAKTRAVSRVIRATRSDTRAGSVRPRGFGLPLGLA</sequence>
<gene>
    <name evidence="1" type="ORF">MANY_42250</name>
</gene>
<dbReference type="AlphaFoldDB" id="A0A6N4WEE1"/>
<name>A0A6N4WEE1_9MYCO</name>
<dbReference type="Proteomes" id="UP000467249">
    <property type="component" value="Chromosome"/>
</dbReference>
<keyword evidence="2" id="KW-1185">Reference proteome</keyword>
<dbReference type="KEGG" id="many:MANY_42250"/>
<evidence type="ECO:0000313" key="2">
    <source>
        <dbReference type="Proteomes" id="UP000467249"/>
    </source>
</evidence>
<organism evidence="1 2">
    <name type="scientific">Mycolicibacterium anyangense</name>
    <dbReference type="NCBI Taxonomy" id="1431246"/>
    <lineage>
        <taxon>Bacteria</taxon>
        <taxon>Bacillati</taxon>
        <taxon>Actinomycetota</taxon>
        <taxon>Actinomycetes</taxon>
        <taxon>Mycobacteriales</taxon>
        <taxon>Mycobacteriaceae</taxon>
        <taxon>Mycolicibacterium</taxon>
    </lineage>
</organism>
<dbReference type="EMBL" id="AP022620">
    <property type="protein sequence ID" value="BBZ78888.1"/>
    <property type="molecule type" value="Genomic_DNA"/>
</dbReference>